<dbReference type="SMR" id="A0A3B6AXQ5"/>
<dbReference type="Pfam" id="PF00145">
    <property type="entry name" value="DNA_methylase"/>
    <property type="match status" value="2"/>
</dbReference>
<evidence type="ECO:0000313" key="16">
    <source>
        <dbReference type="Proteomes" id="UP000019116"/>
    </source>
</evidence>
<accession>A0A3B6AXQ5</accession>
<feature type="compositionally biased region" description="Polar residues" evidence="13">
    <location>
        <begin position="794"/>
        <end position="807"/>
    </location>
</feature>
<dbReference type="EnsemblPlants" id="TraesCS2A02G235900.1">
    <property type="protein sequence ID" value="TraesCS2A02G235900.1"/>
    <property type="gene ID" value="TraesCS2A02G235900"/>
</dbReference>
<keyword evidence="7 8" id="KW-0539">Nucleus</keyword>
<dbReference type="InterPro" id="IPR029063">
    <property type="entry name" value="SAM-dependent_MTases_sf"/>
</dbReference>
<dbReference type="InterPro" id="IPR001025">
    <property type="entry name" value="BAH_dom"/>
</dbReference>
<evidence type="ECO:0000256" key="6">
    <source>
        <dbReference type="ARBA" id="ARBA00023125"/>
    </source>
</evidence>
<dbReference type="InterPro" id="IPR031303">
    <property type="entry name" value="C5_meth_CS"/>
</dbReference>
<evidence type="ECO:0000256" key="13">
    <source>
        <dbReference type="SAM" id="MobiDB-lite"/>
    </source>
</evidence>
<keyword evidence="4 8" id="KW-0949">S-adenosyl-L-methionine</keyword>
<evidence type="ECO:0000259" key="14">
    <source>
        <dbReference type="PROSITE" id="PS51038"/>
    </source>
</evidence>
<keyword evidence="5" id="KW-0677">Repeat</keyword>
<comment type="subcellular location">
    <subcellularLocation>
        <location evidence="1 8">Nucleus</location>
    </subcellularLocation>
</comment>
<dbReference type="PROSITE" id="PS00094">
    <property type="entry name" value="C5_MTASE_1"/>
    <property type="match status" value="1"/>
</dbReference>
<evidence type="ECO:0000256" key="5">
    <source>
        <dbReference type="ARBA" id="ARBA00022737"/>
    </source>
</evidence>
<sequence>MATVPSVTAPAPIWAISAVFPPVYHTHLFGCASWGLSLLGVRRLFSEIRWSTCILSGSLLGGIEIHRKSSVALICLDCLQLVIFVLEYPRDISNMVKSPRSPVTTGTKRCRAKPQKKGEEFTAQGKLVDGPQDATNGVEKGAGSATHKRPRRAAACSDFKEKSVRLSEKTSVVKIKKNRMEEEEIDAINLTKLGPEDSPPCRKLIDFILHDADGNLQPFEMSEIDDFFITALIMPMDDDLEKERERGVRCEGFGRIEDWAISGYDEGTAVVWLSTELADYECVKPASNYKSYYNHFYEKAQVCVEVYRKLMRSVGGNPNMSLEELLASVVRSVNAIQGYTGTMSKEFMIATGEFVYNQLIGLDQTAGNDDEKLVTLPVLLALRDECKSRAEFTKMPLSISNGSLKIKDIECKEVAEDDDEKLARLLHEEEEWKMMKKQRGNRGVPSQKNVYIKISEAEIANDYPLPAYYKPSSQEMDEYIFDSEDGMFSGDVPVRILNNWALYNADSRLISLELIPMKSGAENDIVVFGSGFMREDDGSCCSTAESAKLSSSSSKADNQDVGVPIYLSPIKEWVIEFGGSMVCITIRTDVAWYKLRQPIKQYAPWCEPVLKTARLAVSIITLLKEQSRASKLSFADVIKKVAEFDKENPAFISSNIVLVERYIVVHGQIILQQFADFPDETIRRSAFATGLLMKMEQRRHTKLFMKKKAQVTRGENLNPIATMGTSSKRKAMRATTTRLINRIWSDYYAHHFPEDLKEGDGNEAKEVDDEQEENEDEDAEEEVQIEEDKVAKTPPSTRSRKLVSQTSKEMRWKGEPAGKTTSGEALYKCAYARELRIDVGGAVTLEDDSGEIVICFVEYMFQKSDGAKMVHGRILQKGSETVLGNAANERDIFLTNDCLEFELKDIKELVSVNLQSMPWGHKYRKENSEAEKIEWAKVEERKKKGLPMEYLCRSLYWPEKGAFFSLPRDKLGLGNGVCGSCEHREPDSDELRILTKTSFIYRKVTYSVHDFLYIRPEFFSQEEDRGTYKAGRNIGLKPYAVCHLLDVCGPAGSKKVDPASTKVSVRRFYRPDDISTAKAYTSDIREVYYSEDIINVPVDMVEGKCEVRKKIDISNSDLPVMIEHVFFCEHFYDCATGALKQLPSNVKLMSVARKATGALKKNKGKQICENNEVDSGKWMEVPKESRIATLDIFAGCGGLSEGLQQAGVSFTKWAIEYEEPAGEAFRQNHPEAAVFVDNCNVILKAIMDKCGDSDDCVSTSEAAEQAAKLAEENIKNLPVPGEVEFINGGPPCQGFSGMNRFNQSPWSKVQCEMILAFLSFAEYFRPRFFLLENVRNFVSFNKGQTFRLAVASLLEMGYQVRFGILEAGTFGVAQSRKRAFIWAAAPGEILPDWPEPMHVFASPELKITLPDGKYYAAAKSTAGGAPFRAITVRDTIGDLPKVENGASKLVLEYGGEPTSWFQKKIRGSTIALNDHISKEMNELNLIRCKHIPKRPGCDWHDLPDEKVKLSSGQMVDLIPWCLPNTAKRHNQWKGLYGRLDWEGNFPTSVTDPQPMGKVGMCFHPDQDRIITVRECARSQGFPDSYQFSGTIQSKHRQIGNAVPPPLAFALGRKLKEAVDGKHQQA</sequence>
<dbReference type="PROSITE" id="PS00095">
    <property type="entry name" value="C5_MTASE_2"/>
    <property type="match status" value="1"/>
</dbReference>
<dbReference type="FunFam" id="2.30.30.490:FF:000009">
    <property type="entry name" value="DNA (cytosine-5)-methyltransferase"/>
    <property type="match status" value="1"/>
</dbReference>
<feature type="region of interest" description="Disordered" evidence="13">
    <location>
        <begin position="114"/>
        <end position="152"/>
    </location>
</feature>
<dbReference type="GO" id="GO:0003886">
    <property type="term" value="F:DNA (cytosine-5-)-methyltransferase activity"/>
    <property type="evidence" value="ECO:0007669"/>
    <property type="project" value="UniProtKB-UniRule"/>
</dbReference>
<keyword evidence="3 8" id="KW-0808">Transferase</keyword>
<dbReference type="SUPFAM" id="SSF53335">
    <property type="entry name" value="S-adenosyl-L-methionine-dependent methyltransferases"/>
    <property type="match status" value="1"/>
</dbReference>
<evidence type="ECO:0000256" key="7">
    <source>
        <dbReference type="ARBA" id="ARBA00023242"/>
    </source>
</evidence>
<dbReference type="PaxDb" id="4565-Traes_2AS_9B3DEDDAB.2"/>
<feature type="compositionally biased region" description="Basic and acidic residues" evidence="13">
    <location>
        <begin position="754"/>
        <end position="765"/>
    </location>
</feature>
<comment type="similarity">
    <text evidence="8 10 11">Belongs to the class I-like SAM-binding methyltransferase superfamily. C5-methyltransferase family.</text>
</comment>
<dbReference type="Gramene" id="TraesCAD_scaffold_126151_01G000100.1">
    <property type="protein sequence ID" value="TraesCAD_scaffold_126151_01G000100.1"/>
    <property type="gene ID" value="TraesCAD_scaffold_126151_01G000100"/>
</dbReference>
<dbReference type="Pfam" id="PF01426">
    <property type="entry name" value="BAH"/>
    <property type="match status" value="2"/>
</dbReference>
<evidence type="ECO:0000256" key="8">
    <source>
        <dbReference type="PIRNR" id="PIRNR037404"/>
    </source>
</evidence>
<dbReference type="InterPro" id="IPR050390">
    <property type="entry name" value="C5-Methyltransferase"/>
</dbReference>
<evidence type="ECO:0000256" key="1">
    <source>
        <dbReference type="ARBA" id="ARBA00004123"/>
    </source>
</evidence>
<comment type="catalytic activity">
    <reaction evidence="8 12">
        <text>a 2'-deoxycytidine in DNA + S-adenosyl-L-methionine = a 5-methyl-2'-deoxycytidine in DNA + S-adenosyl-L-homocysteine + H(+)</text>
        <dbReference type="Rhea" id="RHEA:13681"/>
        <dbReference type="Rhea" id="RHEA-COMP:11369"/>
        <dbReference type="Rhea" id="RHEA-COMP:11370"/>
        <dbReference type="ChEBI" id="CHEBI:15378"/>
        <dbReference type="ChEBI" id="CHEBI:57856"/>
        <dbReference type="ChEBI" id="CHEBI:59789"/>
        <dbReference type="ChEBI" id="CHEBI:85452"/>
        <dbReference type="ChEBI" id="CHEBI:85454"/>
        <dbReference type="EC" id="2.1.1.37"/>
    </reaction>
</comment>
<dbReference type="GO" id="GO:0006744">
    <property type="term" value="P:ubiquinone biosynthetic process"/>
    <property type="evidence" value="ECO:0000318"/>
    <property type="project" value="GO_Central"/>
</dbReference>
<dbReference type="Gramene" id="TraesWEE_scaffold_148805_01G000100.1">
    <property type="protein sequence ID" value="TraesWEE_scaffold_148805_01G000100.1"/>
    <property type="gene ID" value="TraesWEE_scaffold_148805_01G000100"/>
</dbReference>
<dbReference type="InterPro" id="IPR043151">
    <property type="entry name" value="BAH_sf"/>
</dbReference>
<keyword evidence="16" id="KW-1185">Reference proteome</keyword>
<feature type="domain" description="BAH" evidence="14">
    <location>
        <begin position="1004"/>
        <end position="1143"/>
    </location>
</feature>
<dbReference type="InterPro" id="IPR018117">
    <property type="entry name" value="C5_DNA_meth_AS"/>
</dbReference>
<dbReference type="PROSITE" id="PS51038">
    <property type="entry name" value="BAH"/>
    <property type="match status" value="2"/>
</dbReference>
<evidence type="ECO:0000256" key="12">
    <source>
        <dbReference type="RuleBase" id="RU000417"/>
    </source>
</evidence>
<dbReference type="FunFam" id="2.30.30.490:FF:000013">
    <property type="entry name" value="DNA (cytosine-5)-methyltransferase"/>
    <property type="match status" value="1"/>
</dbReference>
<dbReference type="FunFam" id="3.90.120.10:FF:000004">
    <property type="entry name" value="DNA (cytosine-5)-methyltransferase"/>
    <property type="match status" value="1"/>
</dbReference>
<dbReference type="NCBIfam" id="TIGR00675">
    <property type="entry name" value="dcm"/>
    <property type="match status" value="1"/>
</dbReference>
<feature type="compositionally biased region" description="Acidic residues" evidence="13">
    <location>
        <begin position="766"/>
        <end position="785"/>
    </location>
</feature>
<dbReference type="InterPro" id="IPR022702">
    <property type="entry name" value="Cytosine_MeTrfase1_RFD"/>
</dbReference>
<evidence type="ECO:0000313" key="15">
    <source>
        <dbReference type="EnsemblPlants" id="TraesCS2A02G235900.1"/>
    </source>
</evidence>
<protein>
    <recommendedName>
        <fullName evidence="8">DNA (cytosine-5)-methyltransferase</fullName>
        <ecNumber evidence="8">2.1.1.37</ecNumber>
    </recommendedName>
</protein>
<dbReference type="FunFam" id="3.90.120.10:FF:000002">
    <property type="entry name" value="DNA (cytosine-5)-methyltransferase"/>
    <property type="match status" value="1"/>
</dbReference>
<dbReference type="FunFam" id="3.40.50.150:FF:000128">
    <property type="entry name" value="DNA (cytosine-5)-methyltransferase"/>
    <property type="match status" value="1"/>
</dbReference>
<evidence type="ECO:0000256" key="9">
    <source>
        <dbReference type="PIRSR" id="PIRSR037404-1"/>
    </source>
</evidence>
<dbReference type="GO" id="GO:0005634">
    <property type="term" value="C:nucleus"/>
    <property type="evidence" value="ECO:0007669"/>
    <property type="project" value="UniProtKB-SubCell"/>
</dbReference>
<dbReference type="CDD" id="cd04712">
    <property type="entry name" value="BAH_DCM_I"/>
    <property type="match status" value="1"/>
</dbReference>
<dbReference type="PIRSF" id="PIRSF037404">
    <property type="entry name" value="DNMT1"/>
    <property type="match status" value="1"/>
</dbReference>
<reference evidence="15" key="2">
    <citation type="submission" date="2018-10" db="UniProtKB">
        <authorList>
            <consortium name="EnsemblPlants"/>
        </authorList>
    </citation>
    <scope>IDENTIFICATION</scope>
</reference>
<dbReference type="GO" id="GO:0016765">
    <property type="term" value="F:transferase activity, transferring alkyl or aryl (other than methyl) groups"/>
    <property type="evidence" value="ECO:0000318"/>
    <property type="project" value="GO_Central"/>
</dbReference>
<dbReference type="SMART" id="SM00439">
    <property type="entry name" value="BAH"/>
    <property type="match status" value="2"/>
</dbReference>
<dbReference type="Proteomes" id="UP000019116">
    <property type="component" value="Chromosome 2A"/>
</dbReference>
<dbReference type="Gene3D" id="3.40.50.150">
    <property type="entry name" value="Vaccinia Virus protein VP39"/>
    <property type="match status" value="1"/>
</dbReference>
<dbReference type="Gene3D" id="2.30.30.490">
    <property type="match status" value="2"/>
</dbReference>
<proteinExistence type="inferred from homology"/>
<evidence type="ECO:0000256" key="11">
    <source>
        <dbReference type="RuleBase" id="RU000416"/>
    </source>
</evidence>
<feature type="active site" evidence="9 10">
    <location>
        <position position="1292"/>
    </location>
</feature>
<dbReference type="FunFam" id="3.40.50.150:FF:000108">
    <property type="entry name" value="DNA (cytosine-5)-methyltransferase"/>
    <property type="match status" value="1"/>
</dbReference>
<dbReference type="PRINTS" id="PR00105">
    <property type="entry name" value="C5METTRFRASE"/>
</dbReference>
<dbReference type="PROSITE" id="PS51679">
    <property type="entry name" value="SAM_MT_C5"/>
    <property type="match status" value="1"/>
</dbReference>
<dbReference type="STRING" id="4565.A0A3B6AXQ5"/>
<dbReference type="GO" id="GO:0003677">
    <property type="term" value="F:DNA binding"/>
    <property type="evidence" value="ECO:0007669"/>
    <property type="project" value="UniProtKB-KW"/>
</dbReference>
<feature type="region of interest" description="Disordered" evidence="13">
    <location>
        <begin position="754"/>
        <end position="817"/>
    </location>
</feature>
<dbReference type="GO" id="GO:0003682">
    <property type="term" value="F:chromatin binding"/>
    <property type="evidence" value="ECO:0007669"/>
    <property type="project" value="UniProtKB-UniRule"/>
</dbReference>
<dbReference type="PANTHER" id="PTHR10629">
    <property type="entry name" value="CYTOSINE-SPECIFIC METHYLTRANSFERASE"/>
    <property type="match status" value="1"/>
</dbReference>
<keyword evidence="6 8" id="KW-0238">DNA-binding</keyword>
<feature type="domain" description="BAH" evidence="14">
    <location>
        <begin position="835"/>
        <end position="967"/>
    </location>
</feature>
<dbReference type="Pfam" id="PF12047">
    <property type="entry name" value="DNMT1-RFD"/>
    <property type="match status" value="2"/>
</dbReference>
<evidence type="ECO:0000256" key="10">
    <source>
        <dbReference type="PROSITE-ProRule" id="PRU01016"/>
    </source>
</evidence>
<dbReference type="GO" id="GO:0006346">
    <property type="term" value="P:DNA methylation-dependent constitutive heterochromatin formation"/>
    <property type="evidence" value="ECO:0007669"/>
    <property type="project" value="InterPro"/>
</dbReference>
<dbReference type="Gramene" id="TraesCS2A03G0537200.1">
    <property type="protein sequence ID" value="TraesCS2A03G0537200.1.CDS"/>
    <property type="gene ID" value="TraesCS2A03G0537200"/>
</dbReference>
<dbReference type="InterPro" id="IPR001525">
    <property type="entry name" value="C5_MeTfrase"/>
</dbReference>
<evidence type="ECO:0000256" key="2">
    <source>
        <dbReference type="ARBA" id="ARBA00022603"/>
    </source>
</evidence>
<dbReference type="Gene3D" id="3.90.120.10">
    <property type="entry name" value="DNA Methylase, subunit A, domain 2"/>
    <property type="match status" value="2"/>
</dbReference>
<dbReference type="OMA" id="KINDAEC"/>
<keyword evidence="2 8" id="KW-0489">Methyltransferase</keyword>
<dbReference type="OrthoDB" id="5376140at2759"/>
<reference evidence="15" key="1">
    <citation type="submission" date="2018-08" db="EMBL/GenBank/DDBJ databases">
        <authorList>
            <person name="Rossello M."/>
        </authorList>
    </citation>
    <scope>NUCLEOTIDE SEQUENCE [LARGE SCALE GENOMIC DNA]</scope>
    <source>
        <strain evidence="15">cv. Chinese Spring</strain>
    </source>
</reference>
<dbReference type="EC" id="2.1.1.37" evidence="8"/>
<name>A0A3B6AXQ5_WHEAT</name>
<dbReference type="PANTHER" id="PTHR10629:SF52">
    <property type="entry name" value="DNA (CYTOSINE-5)-METHYLTRANSFERASE 1"/>
    <property type="match status" value="1"/>
</dbReference>
<dbReference type="GO" id="GO:0032259">
    <property type="term" value="P:methylation"/>
    <property type="evidence" value="ECO:0007669"/>
    <property type="project" value="UniProtKB-KW"/>
</dbReference>
<dbReference type="CDD" id="cd04708">
    <property type="entry name" value="BAH_plantDCM_II"/>
    <property type="match status" value="1"/>
</dbReference>
<evidence type="ECO:0000256" key="4">
    <source>
        <dbReference type="ARBA" id="ARBA00022691"/>
    </source>
</evidence>
<evidence type="ECO:0000256" key="3">
    <source>
        <dbReference type="ARBA" id="ARBA00022679"/>
    </source>
</evidence>
<organism evidence="15">
    <name type="scientific">Triticum aestivum</name>
    <name type="common">Wheat</name>
    <dbReference type="NCBI Taxonomy" id="4565"/>
    <lineage>
        <taxon>Eukaryota</taxon>
        <taxon>Viridiplantae</taxon>
        <taxon>Streptophyta</taxon>
        <taxon>Embryophyta</taxon>
        <taxon>Tracheophyta</taxon>
        <taxon>Spermatophyta</taxon>
        <taxon>Magnoliopsida</taxon>
        <taxon>Liliopsida</taxon>
        <taxon>Poales</taxon>
        <taxon>Poaceae</taxon>
        <taxon>BOP clade</taxon>
        <taxon>Pooideae</taxon>
        <taxon>Triticodae</taxon>
        <taxon>Triticeae</taxon>
        <taxon>Triticinae</taxon>
        <taxon>Triticum</taxon>
    </lineage>
</organism>
<dbReference type="Gramene" id="TraesCS2A02G235900.1">
    <property type="protein sequence ID" value="TraesCS2A02G235900.1"/>
    <property type="gene ID" value="TraesCS2A02G235900"/>
</dbReference>
<dbReference type="GO" id="GO:0005743">
    <property type="term" value="C:mitochondrial inner membrane"/>
    <property type="evidence" value="ECO:0000318"/>
    <property type="project" value="GO_Central"/>
</dbReference>